<dbReference type="PROSITE" id="PS01124">
    <property type="entry name" value="HTH_ARAC_FAMILY_2"/>
    <property type="match status" value="1"/>
</dbReference>
<feature type="domain" description="HTH araC/xylS-type" evidence="4">
    <location>
        <begin position="196"/>
        <end position="294"/>
    </location>
</feature>
<keyword evidence="3" id="KW-0804">Transcription</keyword>
<dbReference type="InterPro" id="IPR003313">
    <property type="entry name" value="AraC-bd"/>
</dbReference>
<evidence type="ECO:0000256" key="3">
    <source>
        <dbReference type="ARBA" id="ARBA00023163"/>
    </source>
</evidence>
<name>A0ABW6A9M5_9BACT</name>
<dbReference type="Proteomes" id="UP001597511">
    <property type="component" value="Unassembled WGS sequence"/>
</dbReference>
<dbReference type="Gene3D" id="1.10.10.60">
    <property type="entry name" value="Homeodomain-like"/>
    <property type="match status" value="2"/>
</dbReference>
<dbReference type="SUPFAM" id="SSF51215">
    <property type="entry name" value="Regulatory protein AraC"/>
    <property type="match status" value="1"/>
</dbReference>
<dbReference type="PANTHER" id="PTHR43280:SF30">
    <property type="entry name" value="MMSAB OPERON REGULATORY PROTEIN"/>
    <property type="match status" value="1"/>
</dbReference>
<dbReference type="CDD" id="cd06986">
    <property type="entry name" value="cupin_MmsR-like_N"/>
    <property type="match status" value="1"/>
</dbReference>
<comment type="caution">
    <text evidence="5">The sequence shown here is derived from an EMBL/GenBank/DDBJ whole genome shotgun (WGS) entry which is preliminary data.</text>
</comment>
<dbReference type="PRINTS" id="PR00032">
    <property type="entry name" value="HTHARAC"/>
</dbReference>
<dbReference type="InterPro" id="IPR018060">
    <property type="entry name" value="HTH_AraC"/>
</dbReference>
<keyword evidence="1" id="KW-0805">Transcription regulation</keyword>
<dbReference type="Pfam" id="PF12833">
    <property type="entry name" value="HTH_18"/>
    <property type="match status" value="1"/>
</dbReference>
<keyword evidence="2" id="KW-0238">DNA-binding</keyword>
<dbReference type="InterPro" id="IPR037923">
    <property type="entry name" value="HTH-like"/>
</dbReference>
<dbReference type="InterPro" id="IPR018062">
    <property type="entry name" value="HTH_AraC-typ_CS"/>
</dbReference>
<dbReference type="RefSeq" id="WP_386102257.1">
    <property type="nucleotide sequence ID" value="NZ_JBHUOZ010000003.1"/>
</dbReference>
<dbReference type="SUPFAM" id="SSF46689">
    <property type="entry name" value="Homeodomain-like"/>
    <property type="match status" value="2"/>
</dbReference>
<organism evidence="5 6">
    <name type="scientific">Terrimonas rubra</name>
    <dbReference type="NCBI Taxonomy" id="1035890"/>
    <lineage>
        <taxon>Bacteria</taxon>
        <taxon>Pseudomonadati</taxon>
        <taxon>Bacteroidota</taxon>
        <taxon>Chitinophagia</taxon>
        <taxon>Chitinophagales</taxon>
        <taxon>Chitinophagaceae</taxon>
        <taxon>Terrimonas</taxon>
    </lineage>
</organism>
<protein>
    <submittedName>
        <fullName evidence="5">AraC family transcriptional regulator</fullName>
    </submittedName>
</protein>
<accession>A0ABW6A9M5</accession>
<dbReference type="InterPro" id="IPR009057">
    <property type="entry name" value="Homeodomain-like_sf"/>
</dbReference>
<dbReference type="PANTHER" id="PTHR43280">
    <property type="entry name" value="ARAC-FAMILY TRANSCRIPTIONAL REGULATOR"/>
    <property type="match status" value="1"/>
</dbReference>
<gene>
    <name evidence="5" type="ORF">ACFS6H_17970</name>
</gene>
<keyword evidence="6" id="KW-1185">Reference proteome</keyword>
<reference evidence="6" key="1">
    <citation type="journal article" date="2019" name="Int. J. Syst. Evol. Microbiol.">
        <title>The Global Catalogue of Microorganisms (GCM) 10K type strain sequencing project: providing services to taxonomists for standard genome sequencing and annotation.</title>
        <authorList>
            <consortium name="The Broad Institute Genomics Platform"/>
            <consortium name="The Broad Institute Genome Sequencing Center for Infectious Disease"/>
            <person name="Wu L."/>
            <person name="Ma J."/>
        </authorList>
    </citation>
    <scope>NUCLEOTIDE SEQUENCE [LARGE SCALE GENOMIC DNA]</scope>
    <source>
        <strain evidence="6">KCTC 23299</strain>
    </source>
</reference>
<dbReference type="Pfam" id="PF02311">
    <property type="entry name" value="AraC_binding"/>
    <property type="match status" value="1"/>
</dbReference>
<evidence type="ECO:0000313" key="6">
    <source>
        <dbReference type="Proteomes" id="UP001597511"/>
    </source>
</evidence>
<proteinExistence type="predicted"/>
<dbReference type="PROSITE" id="PS00041">
    <property type="entry name" value="HTH_ARAC_FAMILY_1"/>
    <property type="match status" value="1"/>
</dbReference>
<dbReference type="SMART" id="SM00342">
    <property type="entry name" value="HTH_ARAC"/>
    <property type="match status" value="1"/>
</dbReference>
<evidence type="ECO:0000313" key="5">
    <source>
        <dbReference type="EMBL" id="MFD2921611.1"/>
    </source>
</evidence>
<evidence type="ECO:0000256" key="1">
    <source>
        <dbReference type="ARBA" id="ARBA00023015"/>
    </source>
</evidence>
<dbReference type="EMBL" id="JBHUOZ010000003">
    <property type="protein sequence ID" value="MFD2921611.1"/>
    <property type="molecule type" value="Genomic_DNA"/>
</dbReference>
<evidence type="ECO:0000256" key="2">
    <source>
        <dbReference type="ARBA" id="ARBA00023125"/>
    </source>
</evidence>
<dbReference type="Gene3D" id="2.60.120.280">
    <property type="entry name" value="Regulatory protein AraC"/>
    <property type="match status" value="1"/>
</dbReference>
<sequence length="302" mass="34997">MKLTIKKRAGFDGQRLIVVPKKIGTDFLTKDPITKHIYITDIGYYPKAHHHYVDRTQGVAQHIIIYCVEGEGWVSLDKKKVHISPSQFIVIPANKAHKYGADENNPWTIYWVHFKGHISDHVVGLLQQHLQNYRPHISYNENRIKLFEEIYNNLANGYSSDNLRYVNMTFYHFLSSLIYEDKFNNNAAATVANPVNITIKYMQSKIQEVITLQELAQAVNLSVSYFSALFRQQTGYSPIEYFNHLKVQEACQYLSFSTLSVKEMAAKLGIEDQYYFSRMFSKLMGMSPTEYRKKNGAVTREN</sequence>
<evidence type="ECO:0000259" key="4">
    <source>
        <dbReference type="PROSITE" id="PS01124"/>
    </source>
</evidence>
<dbReference type="InterPro" id="IPR020449">
    <property type="entry name" value="Tscrpt_reg_AraC-type_HTH"/>
</dbReference>